<dbReference type="RefSeq" id="WP_119204669.1">
    <property type="nucleotide sequence ID" value="NZ_BAABXO010000002.1"/>
</dbReference>
<dbReference type="Proteomes" id="UP000283975">
    <property type="component" value="Unassembled WGS sequence"/>
</dbReference>
<gene>
    <name evidence="2" type="ORF">DW839_06015</name>
</gene>
<proteinExistence type="predicted"/>
<dbReference type="GO" id="GO:0003824">
    <property type="term" value="F:catalytic activity"/>
    <property type="evidence" value="ECO:0007669"/>
    <property type="project" value="InterPro"/>
</dbReference>
<dbReference type="Pfam" id="PF00682">
    <property type="entry name" value="HMGL-like"/>
    <property type="match status" value="1"/>
</dbReference>
<dbReference type="InterPro" id="IPR000891">
    <property type="entry name" value="PYR_CT"/>
</dbReference>
<dbReference type="AlphaFoldDB" id="A0A414AYI1"/>
<name>A0A414AYI1_9FIRM</name>
<reference evidence="2 3" key="1">
    <citation type="submission" date="2018-08" db="EMBL/GenBank/DDBJ databases">
        <title>A genome reference for cultivated species of the human gut microbiota.</title>
        <authorList>
            <person name="Zou Y."/>
            <person name="Xue W."/>
            <person name="Luo G."/>
        </authorList>
    </citation>
    <scope>NUCLEOTIDE SEQUENCE [LARGE SCALE GENOMIC DNA]</scope>
    <source>
        <strain evidence="2 3">AM35-14</strain>
    </source>
</reference>
<protein>
    <recommendedName>
        <fullName evidence="1">Pyruvate carboxyltransferase domain-containing protein</fullName>
    </recommendedName>
</protein>
<evidence type="ECO:0000313" key="3">
    <source>
        <dbReference type="Proteomes" id="UP000283975"/>
    </source>
</evidence>
<accession>A0A414AYI1</accession>
<evidence type="ECO:0000313" key="2">
    <source>
        <dbReference type="EMBL" id="RHC57272.1"/>
    </source>
</evidence>
<organism evidence="2 3">
    <name type="scientific">Enterocloster bolteae</name>
    <dbReference type="NCBI Taxonomy" id="208479"/>
    <lineage>
        <taxon>Bacteria</taxon>
        <taxon>Bacillati</taxon>
        <taxon>Bacillota</taxon>
        <taxon>Clostridia</taxon>
        <taxon>Lachnospirales</taxon>
        <taxon>Lachnospiraceae</taxon>
        <taxon>Enterocloster</taxon>
    </lineage>
</organism>
<evidence type="ECO:0000259" key="1">
    <source>
        <dbReference type="Pfam" id="PF00682"/>
    </source>
</evidence>
<dbReference type="InterPro" id="IPR013785">
    <property type="entry name" value="Aldolase_TIM"/>
</dbReference>
<comment type="caution">
    <text evidence="2">The sequence shown here is derived from an EMBL/GenBank/DDBJ whole genome shotgun (WGS) entry which is preliminary data.</text>
</comment>
<dbReference type="Gene3D" id="3.20.20.70">
    <property type="entry name" value="Aldolase class I"/>
    <property type="match status" value="1"/>
</dbReference>
<feature type="domain" description="Pyruvate carboxyltransferase" evidence="1">
    <location>
        <begin position="119"/>
        <end position="240"/>
    </location>
</feature>
<sequence>MNNQLKLLDCTLRDGGYINNWEFGNRKIKAIIEGLTNSGIDIVEIGFLRDEESKADRTVWNQVKEIKDKLPDDKGNTMFSVMILNGSYNVDSLEPYDVSGPDMVRVTFHNYDIDEGLELCKKIINKGYKVSCNPINIMGYSDAELLELLEKINQIHPYVFSIVDTFGSMTSKDLERMVSLVDHNLEAGIGIGLHLHENMAQSYALAQMFLQKHLCRNVIIDASLVGMGRIPGNLPIELISNYLNDYFEKNYSIDGLLDLIEAYIIPIKKEHEWGYSPVYFLSAKNNLHRNYAEYLLNKGNLTHKDVNHILSRIAPEHKAVFSAEYADELYHEYLNHCIDDTKARAILTELLHGQRVMLLAPGNTLNTCSETIDKYINNNKPVVISINFVPDRYPVDYVFLSNAKRYGLVKRTNCKKITTSNLNVDSDYQVNYNSLSGAFPQGTNGLVMVLKLLSDLQVKLVVLAGADGYRMEGNYYDNSLRSFTNHDIHYNAEVTEAIRKINIMVEFLTPSLYDR</sequence>
<dbReference type="EMBL" id="QSHZ01000005">
    <property type="protein sequence ID" value="RHC57272.1"/>
    <property type="molecule type" value="Genomic_DNA"/>
</dbReference>
<dbReference type="CDD" id="cd07944">
    <property type="entry name" value="DRE_TIM_HOA_like"/>
    <property type="match status" value="1"/>
</dbReference>
<dbReference type="SUPFAM" id="SSF51569">
    <property type="entry name" value="Aldolase"/>
    <property type="match status" value="1"/>
</dbReference>